<dbReference type="PANTHER" id="PTHR33747">
    <property type="entry name" value="UPF0225 PROTEIN SCO1677"/>
    <property type="match status" value="1"/>
</dbReference>
<dbReference type="EMBL" id="PQWO01000012">
    <property type="protein sequence ID" value="PZD72143.1"/>
    <property type="molecule type" value="Genomic_DNA"/>
</dbReference>
<gene>
    <name evidence="2" type="ORF">C1752_03974</name>
</gene>
<organism evidence="2 3">
    <name type="scientific">Acaryochloris thomasi RCC1774</name>
    <dbReference type="NCBI Taxonomy" id="1764569"/>
    <lineage>
        <taxon>Bacteria</taxon>
        <taxon>Bacillati</taxon>
        <taxon>Cyanobacteriota</taxon>
        <taxon>Cyanophyceae</taxon>
        <taxon>Acaryochloridales</taxon>
        <taxon>Acaryochloridaceae</taxon>
        <taxon>Acaryochloris</taxon>
        <taxon>Acaryochloris thomasi</taxon>
    </lineage>
</organism>
<dbReference type="PANTHER" id="PTHR33747:SF1">
    <property type="entry name" value="ADENYLATE CYCLASE-ASSOCIATED CAP C-TERMINAL DOMAIN-CONTAINING PROTEIN"/>
    <property type="match status" value="1"/>
</dbReference>
<dbReference type="Pfam" id="PF02810">
    <property type="entry name" value="SEC-C"/>
    <property type="match status" value="1"/>
</dbReference>
<dbReference type="SUPFAM" id="SSF54427">
    <property type="entry name" value="NTF2-like"/>
    <property type="match status" value="1"/>
</dbReference>
<dbReference type="InterPro" id="IPR048469">
    <property type="entry name" value="YchJ-like_M"/>
</dbReference>
<reference evidence="2 3" key="1">
    <citation type="journal article" date="2018" name="Sci. Rep.">
        <title>A novel species of the marine cyanobacterium Acaryochloris with a unique pigment content and lifestyle.</title>
        <authorList>
            <person name="Partensky F."/>
            <person name="Six C."/>
            <person name="Ratin M."/>
            <person name="Garczarek L."/>
            <person name="Vaulot D."/>
            <person name="Probert I."/>
            <person name="Calteau A."/>
            <person name="Gourvil P."/>
            <person name="Marie D."/>
            <person name="Grebert T."/>
            <person name="Bouchier C."/>
            <person name="Le Panse S."/>
            <person name="Gachenot M."/>
            <person name="Rodriguez F."/>
            <person name="Garrido J.L."/>
        </authorList>
    </citation>
    <scope>NUCLEOTIDE SEQUENCE [LARGE SCALE GENOMIC DNA]</scope>
    <source>
        <strain evidence="2 3">RCC1774</strain>
    </source>
</reference>
<sequence length="125" mass="14401">MRSRYSAYCLKNIDYLFNTEHPSRRQPNSRQLISATANNVAWLGLTVLATEAGQPEDEAGVVEFVAVYQEGESAAQLHERSRFIKEEGKWFYTNGDMLPPFQPKKNEPCWCKSGKKFKQCHRKKS</sequence>
<evidence type="ECO:0000313" key="2">
    <source>
        <dbReference type="EMBL" id="PZD72143.1"/>
    </source>
</evidence>
<dbReference type="InterPro" id="IPR032710">
    <property type="entry name" value="NTF2-like_dom_sf"/>
</dbReference>
<dbReference type="Pfam" id="PF17775">
    <property type="entry name" value="YchJ_M-like"/>
    <property type="match status" value="1"/>
</dbReference>
<evidence type="ECO:0000259" key="1">
    <source>
        <dbReference type="Pfam" id="PF17775"/>
    </source>
</evidence>
<dbReference type="AlphaFoldDB" id="A0A2W1JED7"/>
<dbReference type="InterPro" id="IPR004027">
    <property type="entry name" value="SEC_C_motif"/>
</dbReference>
<dbReference type="SUPFAM" id="SSF103642">
    <property type="entry name" value="Sec-C motif"/>
    <property type="match status" value="1"/>
</dbReference>
<proteinExistence type="predicted"/>
<comment type="caution">
    <text evidence="2">The sequence shown here is derived from an EMBL/GenBank/DDBJ whole genome shotgun (WGS) entry which is preliminary data.</text>
</comment>
<dbReference type="Gene3D" id="3.10.450.50">
    <property type="match status" value="1"/>
</dbReference>
<evidence type="ECO:0000313" key="3">
    <source>
        <dbReference type="Proteomes" id="UP000248857"/>
    </source>
</evidence>
<protein>
    <recommendedName>
        <fullName evidence="1">YchJ-like middle NTF2-like domain-containing protein</fullName>
    </recommendedName>
</protein>
<keyword evidence="3" id="KW-1185">Reference proteome</keyword>
<feature type="domain" description="YchJ-like middle NTF2-like" evidence="1">
    <location>
        <begin position="1"/>
        <end position="95"/>
    </location>
</feature>
<dbReference type="Proteomes" id="UP000248857">
    <property type="component" value="Unassembled WGS sequence"/>
</dbReference>
<accession>A0A2W1JED7</accession>
<name>A0A2W1JED7_9CYAN</name>